<dbReference type="SUPFAM" id="SSF52540">
    <property type="entry name" value="P-loop containing nucleoside triphosphate hydrolases"/>
    <property type="match status" value="1"/>
</dbReference>
<dbReference type="InterPro" id="IPR017261">
    <property type="entry name" value="DNA_mismatch_repair_MutS/MSH"/>
</dbReference>
<evidence type="ECO:0000256" key="3">
    <source>
        <dbReference type="ARBA" id="ARBA00022763"/>
    </source>
</evidence>
<dbReference type="GO" id="GO:0005739">
    <property type="term" value="C:mitochondrion"/>
    <property type="evidence" value="ECO:0007669"/>
    <property type="project" value="EnsemblFungi"/>
</dbReference>
<dbReference type="PANTHER" id="PTHR11361">
    <property type="entry name" value="DNA MISMATCH REPAIR PROTEIN MUTS FAMILY MEMBER"/>
    <property type="match status" value="1"/>
</dbReference>
<organism evidence="9 10">
    <name type="scientific">Zygosaccharomyces rouxii</name>
    <dbReference type="NCBI Taxonomy" id="4956"/>
    <lineage>
        <taxon>Eukaryota</taxon>
        <taxon>Fungi</taxon>
        <taxon>Dikarya</taxon>
        <taxon>Ascomycota</taxon>
        <taxon>Saccharomycotina</taxon>
        <taxon>Saccharomycetes</taxon>
        <taxon>Saccharomycetales</taxon>
        <taxon>Saccharomycetaceae</taxon>
        <taxon>Zygosaccharomyces</taxon>
    </lineage>
</organism>
<protein>
    <recommendedName>
        <fullName evidence="8">DNA mismatch repair proteins mutS family domain-containing protein</fullName>
    </recommendedName>
</protein>
<dbReference type="AlphaFoldDB" id="A0A1Q3A595"/>
<sequence>MLWSGRINPLCFQVRYTLRTYISKPKVTKLSLTLDNKESNYPTEENAIDTSSPPIAFKRSKSSNLSEQSTDLRKKSQTQLPPSLQYARDLMDRYKSHVVLTQMGSFYELYFEHATMYAPQLNISLTSKNYTFGKVPFAGFPVPQLNRHLKVLVNNYGYSVTIADQFKRDTPADNDVNKFYRRVTRIVTPGTFIDEAFENLQENTHLLNIEFPENCMKNLADPDMKIGLCWCDVSTGEISVQQILLKDLASAITRIQPREILLDEELAQFNLESGYWYSELVELKKYFMKYQKLPQRHRTMDTFYGLFTAGNSKEGINQLKITFQQFTQKEIAALRNILIYVSEHLPDFHMNFQVPQRKITASIMQIDSRTSAALELHTSVRDNRKRGTLLSTVRRTVTPVGARLLVQWLSGPSMDLKEIKNRQRIVKFFKASNDCTDTLIFLLKKTHDLARILQKFSFGRGEALEIIQLARSIQVALDIGYHLQKESQNSDSSSKRIIETLVLQLKFDRQIISDVLTGLNEEELVKSENLTQDGEAAEESAELEETGATELQQEGNLKESWVVNVDYSQRLKDLHKRYAELRDQKCSLQRTYQSYFIDEWGCKSVLLRRKQNGDYALRVTGGINHLKRVVELAKQNSFHVLQKSSQTVWFTHESWTKLGTELEMAVFKIRKEEINIMNEFKKRFIEKSNEVRAISDILGYLDILSSFAVLARERNLVCPIVDQSDRLEIVGGRHLVVEDAISNRSLEKFTENDCQLNAGELWVVSGPNMGGKSTFLRQNAVIVLLAQMGCFVPCKSARIGLVDKIFSRVGSADDLYNEMSTFMVEMVETSFILKGATNRSLAILDEIGRGTSGKEGISIAYATLRHLIKNNVCRSLFATHFGQELNDILQRRSEGDLTEKIQFYKSGVVETLEGDFYYDHKLKPGICETSDALRVAETAGFPGDALEIAKEVLS</sequence>
<dbReference type="NCBIfam" id="NF003810">
    <property type="entry name" value="PRK05399.1"/>
    <property type="match status" value="1"/>
</dbReference>
<evidence type="ECO:0000313" key="9">
    <source>
        <dbReference type="EMBL" id="GAV50838.1"/>
    </source>
</evidence>
<keyword evidence="4" id="KW-0067">ATP-binding</keyword>
<feature type="compositionally biased region" description="Polar residues" evidence="7">
    <location>
        <begin position="41"/>
        <end position="53"/>
    </location>
</feature>
<keyword evidence="3" id="KW-0227">DNA damage</keyword>
<dbReference type="Pfam" id="PF05188">
    <property type="entry name" value="MutS_II"/>
    <property type="match status" value="1"/>
</dbReference>
<dbReference type="Pfam" id="PF05192">
    <property type="entry name" value="MutS_III"/>
    <property type="match status" value="1"/>
</dbReference>
<evidence type="ECO:0000256" key="7">
    <source>
        <dbReference type="SAM" id="MobiDB-lite"/>
    </source>
</evidence>
<feature type="domain" description="DNA mismatch repair proteins mutS family" evidence="8">
    <location>
        <begin position="840"/>
        <end position="856"/>
    </location>
</feature>
<evidence type="ECO:0000256" key="2">
    <source>
        <dbReference type="ARBA" id="ARBA00022741"/>
    </source>
</evidence>
<dbReference type="Gene3D" id="3.40.50.300">
    <property type="entry name" value="P-loop containing nucleotide triphosphate hydrolases"/>
    <property type="match status" value="1"/>
</dbReference>
<dbReference type="InterPro" id="IPR000432">
    <property type="entry name" value="DNA_mismatch_repair_MutS_C"/>
</dbReference>
<keyword evidence="5" id="KW-0238">DNA-binding</keyword>
<dbReference type="OrthoDB" id="2534523at2759"/>
<dbReference type="GO" id="GO:0005524">
    <property type="term" value="F:ATP binding"/>
    <property type="evidence" value="ECO:0007669"/>
    <property type="project" value="UniProtKB-KW"/>
</dbReference>
<dbReference type="GO" id="GO:0032139">
    <property type="term" value="F:dinucleotide insertion or deletion binding"/>
    <property type="evidence" value="ECO:0007669"/>
    <property type="project" value="EnsemblFungi"/>
</dbReference>
<dbReference type="InterPro" id="IPR036187">
    <property type="entry name" value="DNA_mismatch_repair_MutS_sf"/>
</dbReference>
<dbReference type="PANTHER" id="PTHR11361:SF34">
    <property type="entry name" value="DNA MISMATCH REPAIR PROTEIN MSH1, MITOCHONDRIAL"/>
    <property type="match status" value="1"/>
</dbReference>
<dbReference type="Gene3D" id="3.40.1170.10">
    <property type="entry name" value="DNA repair protein MutS, domain I"/>
    <property type="match status" value="1"/>
</dbReference>
<dbReference type="InterPro" id="IPR027417">
    <property type="entry name" value="P-loop_NTPase"/>
</dbReference>
<comment type="similarity">
    <text evidence="1">Belongs to the DNA mismatch repair MutS family.</text>
</comment>
<dbReference type="GO" id="GO:0043504">
    <property type="term" value="P:mitochondrial DNA repair"/>
    <property type="evidence" value="ECO:0007669"/>
    <property type="project" value="EnsemblFungi"/>
</dbReference>
<evidence type="ECO:0000259" key="8">
    <source>
        <dbReference type="PROSITE" id="PS00486"/>
    </source>
</evidence>
<dbReference type="SUPFAM" id="SSF55271">
    <property type="entry name" value="DNA repair protein MutS, domain I"/>
    <property type="match status" value="1"/>
</dbReference>
<dbReference type="GO" id="GO:0006298">
    <property type="term" value="P:mismatch repair"/>
    <property type="evidence" value="ECO:0007669"/>
    <property type="project" value="EnsemblFungi"/>
</dbReference>
<dbReference type="GO" id="GO:0007005">
    <property type="term" value="P:mitochondrion organization"/>
    <property type="evidence" value="ECO:0007669"/>
    <property type="project" value="EnsemblFungi"/>
</dbReference>
<name>A0A1Q3A595_ZYGRO</name>
<dbReference type="GO" id="GO:0032137">
    <property type="term" value="F:guanine/thymine mispair binding"/>
    <property type="evidence" value="ECO:0007669"/>
    <property type="project" value="EnsemblFungi"/>
</dbReference>
<dbReference type="GO" id="GO:0005634">
    <property type="term" value="C:nucleus"/>
    <property type="evidence" value="ECO:0007669"/>
    <property type="project" value="TreeGrafter"/>
</dbReference>
<dbReference type="SMART" id="SM00534">
    <property type="entry name" value="MUTSac"/>
    <property type="match status" value="1"/>
</dbReference>
<dbReference type="PIRSF" id="PIRSF037677">
    <property type="entry name" value="DNA_mis_repair_Msh6"/>
    <property type="match status" value="1"/>
</dbReference>
<evidence type="ECO:0000256" key="4">
    <source>
        <dbReference type="ARBA" id="ARBA00022840"/>
    </source>
</evidence>
<dbReference type="SMART" id="SM00533">
    <property type="entry name" value="MUTSd"/>
    <property type="match status" value="1"/>
</dbReference>
<dbReference type="SUPFAM" id="SSF53150">
    <property type="entry name" value="DNA repair protein MutS, domain II"/>
    <property type="match status" value="1"/>
</dbReference>
<dbReference type="Proteomes" id="UP000187013">
    <property type="component" value="Unassembled WGS sequence"/>
</dbReference>
<keyword evidence="2" id="KW-0547">Nucleotide-binding</keyword>
<dbReference type="GO" id="GO:0140664">
    <property type="term" value="F:ATP-dependent DNA damage sensor activity"/>
    <property type="evidence" value="ECO:0007669"/>
    <property type="project" value="InterPro"/>
</dbReference>
<reference evidence="9 10" key="1">
    <citation type="submission" date="2016-08" db="EMBL/GenBank/DDBJ databases">
        <title>Draft genome sequence of allopolyploid Zygosaccharomyces rouxii.</title>
        <authorList>
            <person name="Watanabe J."/>
            <person name="Uehara K."/>
            <person name="Mogi Y."/>
            <person name="Tsukioka Y."/>
        </authorList>
    </citation>
    <scope>NUCLEOTIDE SEQUENCE [LARGE SCALE GENOMIC DNA]</scope>
    <source>
        <strain evidence="9 10">NBRC 110957</strain>
    </source>
</reference>
<feature type="region of interest" description="Disordered" evidence="7">
    <location>
        <begin position="41"/>
        <end position="79"/>
    </location>
</feature>
<dbReference type="FunFam" id="3.30.420.110:FF:000020">
    <property type="entry name" value="Msh1p"/>
    <property type="match status" value="1"/>
</dbReference>
<dbReference type="OMA" id="AYPENDA"/>
<feature type="region of interest" description="Disordered" evidence="7">
    <location>
        <begin position="527"/>
        <end position="549"/>
    </location>
</feature>
<accession>A0A1Q3A595</accession>
<dbReference type="Pfam" id="PF00488">
    <property type="entry name" value="MutS_V"/>
    <property type="match status" value="1"/>
</dbReference>
<dbReference type="Gene3D" id="3.30.420.110">
    <property type="entry name" value="MutS, connector domain"/>
    <property type="match status" value="1"/>
</dbReference>
<dbReference type="EMBL" id="BDGX01000030">
    <property type="protein sequence ID" value="GAV50838.1"/>
    <property type="molecule type" value="Genomic_DNA"/>
</dbReference>
<proteinExistence type="inferred from homology"/>
<evidence type="ECO:0000256" key="1">
    <source>
        <dbReference type="ARBA" id="ARBA00006271"/>
    </source>
</evidence>
<keyword evidence="6" id="KW-0234">DNA repair</keyword>
<dbReference type="eggNOG" id="ENOG502QUUG">
    <property type="taxonomic scope" value="Eukaryota"/>
</dbReference>
<comment type="caution">
    <text evidence="9">The sequence shown here is derived from an EMBL/GenBank/DDBJ whole genome shotgun (WGS) entry which is preliminary data.</text>
</comment>
<dbReference type="PROSITE" id="PS00486">
    <property type="entry name" value="DNA_MISMATCH_REPAIR_2"/>
    <property type="match status" value="1"/>
</dbReference>
<dbReference type="InterPro" id="IPR016151">
    <property type="entry name" value="DNA_mismatch_repair_MutS_N"/>
</dbReference>
<dbReference type="InterPro" id="IPR007695">
    <property type="entry name" value="DNA_mismatch_repair_MutS-lik_N"/>
</dbReference>
<dbReference type="InterPro" id="IPR036678">
    <property type="entry name" value="MutS_con_dom_sf"/>
</dbReference>
<dbReference type="InterPro" id="IPR007860">
    <property type="entry name" value="DNA_mmatch_repair_MutS_con_dom"/>
</dbReference>
<gene>
    <name evidence="9" type="ORF">ZYGR_0AD00210</name>
</gene>
<dbReference type="Gene3D" id="1.10.1420.10">
    <property type="match status" value="2"/>
</dbReference>
<feature type="compositionally biased region" description="Acidic residues" evidence="7">
    <location>
        <begin position="535"/>
        <end position="547"/>
    </location>
</feature>
<dbReference type="Pfam" id="PF01624">
    <property type="entry name" value="MutS_I"/>
    <property type="match status" value="1"/>
</dbReference>
<dbReference type="InterPro" id="IPR045076">
    <property type="entry name" value="MutS"/>
</dbReference>
<dbReference type="SUPFAM" id="SSF48334">
    <property type="entry name" value="DNA repair protein MutS, domain III"/>
    <property type="match status" value="1"/>
</dbReference>
<evidence type="ECO:0000256" key="6">
    <source>
        <dbReference type="ARBA" id="ARBA00023204"/>
    </source>
</evidence>
<dbReference type="FunFam" id="3.40.50.300:FF:001238">
    <property type="entry name" value="DNA mismatch repair protein"/>
    <property type="match status" value="1"/>
</dbReference>
<evidence type="ECO:0000313" key="10">
    <source>
        <dbReference type="Proteomes" id="UP000187013"/>
    </source>
</evidence>
<dbReference type="InterPro" id="IPR007696">
    <property type="entry name" value="DNA_mismatch_repair_MutS_core"/>
</dbReference>
<evidence type="ECO:0000256" key="5">
    <source>
        <dbReference type="ARBA" id="ARBA00023125"/>
    </source>
</evidence>